<feature type="compositionally biased region" description="Basic and acidic residues" evidence="10">
    <location>
        <begin position="1030"/>
        <end position="1042"/>
    </location>
</feature>
<comment type="miscellaneous">
    <text evidence="8">Few gyrases are as efficient as E.coli at forming negative supercoils. Not all organisms have 2 type II topoisomerases; in organisms with a single type II topoisomerase this enzyme also has to decatenate newly replicated chromosomes.</text>
</comment>
<dbReference type="NCBIfam" id="NF004044">
    <property type="entry name" value="PRK05561.1"/>
    <property type="match status" value="1"/>
</dbReference>
<dbReference type="InterPro" id="IPR013757">
    <property type="entry name" value="Topo_IIA_A_a_sf"/>
</dbReference>
<comment type="caution">
    <text evidence="12">The sequence shown here is derived from an EMBL/GenBank/DDBJ whole genome shotgun (WGS) entry which is preliminary data.</text>
</comment>
<protein>
    <recommendedName>
        <fullName evidence="8">DNA gyrase subunit A</fullName>
        <ecNumber evidence="8">5.6.2.2</ecNumber>
    </recommendedName>
</protein>
<dbReference type="STRING" id="1797472.A2215_04600"/>
<dbReference type="PROSITE" id="PS52040">
    <property type="entry name" value="TOPO_IIA"/>
    <property type="match status" value="1"/>
</dbReference>
<feature type="compositionally biased region" description="Basic and acidic residues" evidence="10">
    <location>
        <begin position="1"/>
        <end position="17"/>
    </location>
</feature>
<dbReference type="SUPFAM" id="SSF56719">
    <property type="entry name" value="Type II DNA topoisomerase"/>
    <property type="match status" value="1"/>
</dbReference>
<dbReference type="Pfam" id="PF03989">
    <property type="entry name" value="DNA_gyraseA_C"/>
    <property type="match status" value="6"/>
</dbReference>
<dbReference type="Gene3D" id="3.30.1360.40">
    <property type="match status" value="1"/>
</dbReference>
<reference evidence="12 13" key="1">
    <citation type="journal article" date="2016" name="Nat. Commun.">
        <title>Thousands of microbial genomes shed light on interconnected biogeochemical processes in an aquifer system.</title>
        <authorList>
            <person name="Anantharaman K."/>
            <person name="Brown C.T."/>
            <person name="Hug L.A."/>
            <person name="Sharon I."/>
            <person name="Castelle C.J."/>
            <person name="Probst A.J."/>
            <person name="Thomas B.C."/>
            <person name="Singh A."/>
            <person name="Wilkins M.J."/>
            <person name="Karaoz U."/>
            <person name="Brodie E.L."/>
            <person name="Williams K.H."/>
            <person name="Hubbard S.S."/>
            <person name="Banfield J.F."/>
        </authorList>
    </citation>
    <scope>NUCLEOTIDE SEQUENCE [LARGE SCALE GENOMIC DNA]</scope>
</reference>
<feature type="compositionally biased region" description="Basic and acidic residues" evidence="10">
    <location>
        <begin position="968"/>
        <end position="996"/>
    </location>
</feature>
<feature type="domain" description="Topo IIA-type catalytic" evidence="11">
    <location>
        <begin position="98"/>
        <end position="563"/>
    </location>
</feature>
<evidence type="ECO:0000256" key="1">
    <source>
        <dbReference type="ARBA" id="ARBA00000185"/>
    </source>
</evidence>
<dbReference type="FunFam" id="3.90.199.10:FF:000001">
    <property type="entry name" value="DNA gyrase subunit A"/>
    <property type="match status" value="1"/>
</dbReference>
<dbReference type="FunFam" id="1.10.268.10:FF:000001">
    <property type="entry name" value="DNA gyrase subunit A"/>
    <property type="match status" value="1"/>
</dbReference>
<evidence type="ECO:0000256" key="5">
    <source>
        <dbReference type="ARBA" id="ARBA00023029"/>
    </source>
</evidence>
<keyword evidence="6 8" id="KW-0238">DNA-binding</keyword>
<accession>A0A1F5E3Q3</accession>
<keyword evidence="4 8" id="KW-0067">ATP-binding</keyword>
<dbReference type="GO" id="GO:0034335">
    <property type="term" value="F:DNA negative supercoiling activity"/>
    <property type="evidence" value="ECO:0007669"/>
    <property type="project" value="UniProtKB-ARBA"/>
</dbReference>
<dbReference type="InterPro" id="IPR002205">
    <property type="entry name" value="Topo_IIA_dom_A"/>
</dbReference>
<evidence type="ECO:0000256" key="6">
    <source>
        <dbReference type="ARBA" id="ARBA00023125"/>
    </source>
</evidence>
<evidence type="ECO:0000259" key="11">
    <source>
        <dbReference type="PROSITE" id="PS52040"/>
    </source>
</evidence>
<keyword evidence="7 8" id="KW-0413">Isomerase</keyword>
<dbReference type="Gene3D" id="1.10.268.10">
    <property type="entry name" value="Topoisomerase, domain 3"/>
    <property type="match status" value="1"/>
</dbReference>
<dbReference type="Pfam" id="PF00521">
    <property type="entry name" value="DNA_topoisoIV"/>
    <property type="match status" value="1"/>
</dbReference>
<feature type="region of interest" description="Disordered" evidence="10">
    <location>
        <begin position="889"/>
        <end position="1015"/>
    </location>
</feature>
<name>A0A1F5E3Q3_9BACT</name>
<dbReference type="Gene3D" id="2.120.10.90">
    <property type="entry name" value="DNA gyrase/topoisomerase IV, subunit A, C-terminal"/>
    <property type="match status" value="1"/>
</dbReference>
<evidence type="ECO:0000256" key="4">
    <source>
        <dbReference type="ARBA" id="ARBA00022840"/>
    </source>
</evidence>
<dbReference type="PANTHER" id="PTHR43493:SF5">
    <property type="entry name" value="DNA GYRASE SUBUNIT A, CHLOROPLASTIC_MITOCHONDRIAL"/>
    <property type="match status" value="1"/>
</dbReference>
<evidence type="ECO:0000256" key="10">
    <source>
        <dbReference type="SAM" id="MobiDB-lite"/>
    </source>
</evidence>
<evidence type="ECO:0000256" key="9">
    <source>
        <dbReference type="PROSITE-ProRule" id="PRU01384"/>
    </source>
</evidence>
<feature type="region of interest" description="Disordered" evidence="10">
    <location>
        <begin position="1030"/>
        <end position="1085"/>
    </location>
</feature>
<dbReference type="InterPro" id="IPR050220">
    <property type="entry name" value="Type_II_DNA_Topoisomerases"/>
</dbReference>
<dbReference type="InterPro" id="IPR013760">
    <property type="entry name" value="Topo_IIA-like_dom_sf"/>
</dbReference>
<feature type="compositionally biased region" description="Basic and acidic residues" evidence="10">
    <location>
        <begin position="1059"/>
        <end position="1074"/>
    </location>
</feature>
<comment type="subunit">
    <text evidence="8">Heterotetramer, composed of two GyrA and two GyrB chains. In the heterotetramer, GyrA contains the active site tyrosine that forms a transient covalent intermediate with DNA, while GyrB binds cofactors and catalyzes ATP hydrolysis.</text>
</comment>
<sequence>MSDDQDKTSEPVDKDQIVDDQDSAEETEDKDEDTSHIDDADETYEGEKPQINESEIETPELLEGFDPETGTIQNRQIVEEMQTSYLDYAMSVIVSRALPDVRDGMKPVHRRVLYAMYQTGLRHNSRYRKSAAVVGEVLKSFHPHGDVAVYDTLVRMAQDFSMRYMLVDGQGNFGSMDGDSAAAMRYTECRMSALAEEMLLDIDKDTVDWQDNYDGSTVEPQVLPSRIPQLLLNGSMGIAVGMATNIPPHNISELCDGIAALIENPELNIEELMKHIKGPDFPTGGIIYNIEDIKTAYATGKGKIVMRAKAEIEEAKRGFRIIITEIPYQVNKSSLIEKMAELVKTKRLEGISDIRDESDRAGVRVVIELRSNAFPKKILNRLFELTPMQTAFHVNMLALTPEMEPRVMTLLDVLNFYIEHRRTVLTRRTKYELKRAKDRAHILEGLKIALDNIDAVIDTIKKSQSKETAKVNLKAKFKLSDKQADAILEMRLSSLAALERQKIENEYQEILGRIAYLEDLLAHPEKILSLISKDLAEVKEKYGDARRTEIVPHALDEFSAEDLIPNQQVIVSLTRGNYIKRQDVDTYHKQIRGGVGVVGMATKEEDIVDHLACCYSHDDIYFFTNSGRIFASKVYELPATSRQSKGTPVVNIIQISPSEKVTALLTVDTKNGSSKFFVMGTKKGTIKRTEIEKYKNIRKTGIVAIGLKLQDELKWVKQSSGRDIVVEVTELGLAICYKEEDARPMGRSAAGVMGIRVKGADQVMSMDVVPGELADFEESGSKYLGPDMLVVLENGFGKRTMLKHFHLQRRGGMGIKAANCTPKTGKLIGMHITYSDLGDVVLASQKGQFIRMTLKDIKRLGRDTQGVTLIRLKGGDKVSSVALILPEEPKKESAEANKAGPSEPKIDSKDHEREISSKSETDAQREKPSKPQEAKAKILNTKKAAQEKVLDEKAVPKAEISTPPKLQKPTETREANEASKAMEEEVKISKNIKEEKAPEEDDRVLTPKGKVSPKEINFWGRDNKFMVKRYDNSEGDEADRRKPNAPSQATLPGEFKVNTYRDLEYEEDLRKPSGDIENWGTKKKL</sequence>
<dbReference type="PANTHER" id="PTHR43493">
    <property type="entry name" value="DNA GYRASE/TOPOISOMERASE SUBUNIT A"/>
    <property type="match status" value="1"/>
</dbReference>
<dbReference type="GO" id="GO:0005694">
    <property type="term" value="C:chromosome"/>
    <property type="evidence" value="ECO:0007669"/>
    <property type="project" value="InterPro"/>
</dbReference>
<feature type="compositionally biased region" description="Acidic residues" evidence="10">
    <location>
        <begin position="54"/>
        <end position="66"/>
    </location>
</feature>
<feature type="compositionally biased region" description="Basic and acidic residues" evidence="10">
    <location>
        <begin position="944"/>
        <end position="956"/>
    </location>
</feature>
<dbReference type="GO" id="GO:0005524">
    <property type="term" value="F:ATP binding"/>
    <property type="evidence" value="ECO:0007669"/>
    <property type="project" value="UniProtKB-UniRule"/>
</dbReference>
<dbReference type="GO" id="GO:0003677">
    <property type="term" value="F:DNA binding"/>
    <property type="evidence" value="ECO:0007669"/>
    <property type="project" value="UniProtKB-UniRule"/>
</dbReference>
<gene>
    <name evidence="8" type="primary">gyrA</name>
    <name evidence="12" type="ORF">A2215_04600</name>
</gene>
<dbReference type="GO" id="GO:0006261">
    <property type="term" value="P:DNA-templated DNA replication"/>
    <property type="evidence" value="ECO:0007669"/>
    <property type="project" value="UniProtKB-UniRule"/>
</dbReference>
<comment type="similarity">
    <text evidence="2 8">Belongs to the type II topoisomerase GyrA/ParC subunit family.</text>
</comment>
<dbReference type="InterPro" id="IPR013758">
    <property type="entry name" value="Topo_IIA_A/C_ab"/>
</dbReference>
<dbReference type="EMBL" id="MEZY01000056">
    <property type="protein sequence ID" value="OGD62012.1"/>
    <property type="molecule type" value="Genomic_DNA"/>
</dbReference>
<dbReference type="GO" id="GO:0005737">
    <property type="term" value="C:cytoplasm"/>
    <property type="evidence" value="ECO:0007669"/>
    <property type="project" value="UniProtKB-SubCell"/>
</dbReference>
<dbReference type="SUPFAM" id="SSF101904">
    <property type="entry name" value="GyrA/ParC C-terminal domain-like"/>
    <property type="match status" value="1"/>
</dbReference>
<keyword evidence="5 8" id="KW-0799">Topoisomerase</keyword>
<evidence type="ECO:0000256" key="2">
    <source>
        <dbReference type="ARBA" id="ARBA00008263"/>
    </source>
</evidence>
<dbReference type="SMART" id="SM00434">
    <property type="entry name" value="TOP4c"/>
    <property type="match status" value="1"/>
</dbReference>
<dbReference type="NCBIfam" id="TIGR01063">
    <property type="entry name" value="gyrA"/>
    <property type="match status" value="1"/>
</dbReference>
<dbReference type="InterPro" id="IPR006691">
    <property type="entry name" value="GyrA/parC_rep"/>
</dbReference>
<evidence type="ECO:0000313" key="13">
    <source>
        <dbReference type="Proteomes" id="UP000178583"/>
    </source>
</evidence>
<dbReference type="HAMAP" id="MF_01897">
    <property type="entry name" value="GyrA"/>
    <property type="match status" value="1"/>
</dbReference>
<dbReference type="CDD" id="cd00187">
    <property type="entry name" value="TOP4c"/>
    <property type="match status" value="1"/>
</dbReference>
<comment type="function">
    <text evidence="8">A type II topoisomerase that negatively supercoils closed circular double-stranded (ds) DNA in an ATP-dependent manner to modulate DNA topology and maintain chromosomes in an underwound state. Negative supercoiling favors strand separation, and DNA replication, transcription, recombination and repair, all of which involve strand separation. Also able to catalyze the interconversion of other topological isomers of dsDNA rings, including catenanes and knotted rings. Type II topoisomerases break and join 2 DNA strands simultaneously in an ATP-dependent manner.</text>
</comment>
<proteinExistence type="inferred from homology"/>
<dbReference type="AlphaFoldDB" id="A0A1F5E3Q3"/>
<comment type="catalytic activity">
    <reaction evidence="1 8 9">
        <text>ATP-dependent breakage, passage and rejoining of double-stranded DNA.</text>
        <dbReference type="EC" id="5.6.2.2"/>
    </reaction>
</comment>
<keyword evidence="3 8" id="KW-0547">Nucleotide-binding</keyword>
<dbReference type="EC" id="5.6.2.2" evidence="8"/>
<dbReference type="GO" id="GO:0009330">
    <property type="term" value="C:DNA topoisomerase type II (double strand cut, ATP-hydrolyzing) complex"/>
    <property type="evidence" value="ECO:0007669"/>
    <property type="project" value="TreeGrafter"/>
</dbReference>
<feature type="compositionally biased region" description="Acidic residues" evidence="10">
    <location>
        <begin position="18"/>
        <end position="32"/>
    </location>
</feature>
<feature type="active site" description="O-(5'-phospho-DNA)-tyrosine intermediate" evidence="8 9">
    <location>
        <position position="186"/>
    </location>
</feature>
<evidence type="ECO:0000256" key="8">
    <source>
        <dbReference type="HAMAP-Rule" id="MF_01897"/>
    </source>
</evidence>
<organism evidence="12 13">
    <name type="scientific">Candidatus Berkelbacteria bacterium RIFOXYA2_FULL_43_10</name>
    <dbReference type="NCBI Taxonomy" id="1797472"/>
    <lineage>
        <taxon>Bacteria</taxon>
        <taxon>Candidatus Berkelbacteria</taxon>
    </lineage>
</organism>
<evidence type="ECO:0000256" key="7">
    <source>
        <dbReference type="ARBA" id="ARBA00023235"/>
    </source>
</evidence>
<dbReference type="InterPro" id="IPR005743">
    <property type="entry name" value="GyrA"/>
</dbReference>
<dbReference type="InterPro" id="IPR035516">
    <property type="entry name" value="Gyrase/topoIV_suA_C"/>
</dbReference>
<feature type="region of interest" description="Disordered" evidence="10">
    <location>
        <begin position="1"/>
        <end position="71"/>
    </location>
</feature>
<feature type="compositionally biased region" description="Basic and acidic residues" evidence="10">
    <location>
        <begin position="904"/>
        <end position="936"/>
    </location>
</feature>
<dbReference type="Proteomes" id="UP000178583">
    <property type="component" value="Unassembled WGS sequence"/>
</dbReference>
<evidence type="ECO:0000313" key="12">
    <source>
        <dbReference type="EMBL" id="OGD62012.1"/>
    </source>
</evidence>
<dbReference type="GO" id="GO:0006265">
    <property type="term" value="P:DNA topological change"/>
    <property type="evidence" value="ECO:0007669"/>
    <property type="project" value="UniProtKB-UniRule"/>
</dbReference>
<keyword evidence="8" id="KW-0963">Cytoplasm</keyword>
<dbReference type="Gene3D" id="3.90.199.10">
    <property type="entry name" value="Topoisomerase II, domain 5"/>
    <property type="match status" value="1"/>
</dbReference>
<dbReference type="NCBIfam" id="NF004043">
    <property type="entry name" value="PRK05560.1"/>
    <property type="match status" value="1"/>
</dbReference>
<comment type="caution">
    <text evidence="8">Lacks conserved residue(s) required for the propagation of feature annotation.</text>
</comment>
<evidence type="ECO:0000256" key="3">
    <source>
        <dbReference type="ARBA" id="ARBA00022741"/>
    </source>
</evidence>
<dbReference type="FunFam" id="3.30.1360.40:FF:000002">
    <property type="entry name" value="DNA gyrase subunit A"/>
    <property type="match status" value="1"/>
</dbReference>
<comment type="subcellular location">
    <subcellularLocation>
        <location evidence="8">Cytoplasm</location>
    </subcellularLocation>
</comment>